<feature type="transmembrane region" description="Helical" evidence="1">
    <location>
        <begin position="66"/>
        <end position="87"/>
    </location>
</feature>
<sequence>MSIGAFFVCRLYISRNGVSLESVLANEECAMNVSDVLFYLGGVSLGAAPWVQVVRIFRLRRADTMSLAALAGIVLGLLANEIAAVLIGQRSLLIANSVSLVGWTIVLFQKIYFDMLIRR</sequence>
<accession>A0A1G2K6N1</accession>
<keyword evidence="1" id="KW-0812">Transmembrane</keyword>
<proteinExistence type="predicted"/>
<dbReference type="EMBL" id="MHQC01000039">
    <property type="protein sequence ID" value="OGZ94231.1"/>
    <property type="molecule type" value="Genomic_DNA"/>
</dbReference>
<keyword evidence="1" id="KW-1133">Transmembrane helix</keyword>
<protein>
    <submittedName>
        <fullName evidence="2">Uncharacterized protein</fullName>
    </submittedName>
</protein>
<dbReference type="AlphaFoldDB" id="A0A1G2K6N1"/>
<comment type="caution">
    <text evidence="2">The sequence shown here is derived from an EMBL/GenBank/DDBJ whole genome shotgun (WGS) entry which is preliminary data.</text>
</comment>
<evidence type="ECO:0000313" key="3">
    <source>
        <dbReference type="Proteomes" id="UP000177152"/>
    </source>
</evidence>
<evidence type="ECO:0000256" key="1">
    <source>
        <dbReference type="SAM" id="Phobius"/>
    </source>
</evidence>
<evidence type="ECO:0000313" key="2">
    <source>
        <dbReference type="EMBL" id="OGZ94231.1"/>
    </source>
</evidence>
<feature type="transmembrane region" description="Helical" evidence="1">
    <location>
        <begin position="93"/>
        <end position="113"/>
    </location>
</feature>
<organism evidence="2 3">
    <name type="scientific">Candidatus Sungbacteria bacterium RIFCSPHIGHO2_01_FULL_47_32</name>
    <dbReference type="NCBI Taxonomy" id="1802264"/>
    <lineage>
        <taxon>Bacteria</taxon>
        <taxon>Candidatus Sungiibacteriota</taxon>
    </lineage>
</organism>
<name>A0A1G2K6N1_9BACT</name>
<dbReference type="Gene3D" id="1.20.1280.290">
    <property type="match status" value="1"/>
</dbReference>
<keyword evidence="1" id="KW-0472">Membrane</keyword>
<reference evidence="2 3" key="1">
    <citation type="journal article" date="2016" name="Nat. Commun.">
        <title>Thousands of microbial genomes shed light on interconnected biogeochemical processes in an aquifer system.</title>
        <authorList>
            <person name="Anantharaman K."/>
            <person name="Brown C.T."/>
            <person name="Hug L.A."/>
            <person name="Sharon I."/>
            <person name="Castelle C.J."/>
            <person name="Probst A.J."/>
            <person name="Thomas B.C."/>
            <person name="Singh A."/>
            <person name="Wilkins M.J."/>
            <person name="Karaoz U."/>
            <person name="Brodie E.L."/>
            <person name="Williams K.H."/>
            <person name="Hubbard S.S."/>
            <person name="Banfield J.F."/>
        </authorList>
    </citation>
    <scope>NUCLEOTIDE SEQUENCE [LARGE SCALE GENOMIC DNA]</scope>
</reference>
<gene>
    <name evidence="2" type="ORF">A2633_05450</name>
</gene>
<dbReference type="Proteomes" id="UP000177152">
    <property type="component" value="Unassembled WGS sequence"/>
</dbReference>